<dbReference type="EMBL" id="JAJSOW010000001">
    <property type="protein sequence ID" value="KAI9201677.1"/>
    <property type="molecule type" value="Genomic_DNA"/>
</dbReference>
<accession>A0AAD5JY60</accession>
<evidence type="ECO:0000313" key="2">
    <source>
        <dbReference type="Proteomes" id="UP001064489"/>
    </source>
</evidence>
<reference evidence="1" key="1">
    <citation type="journal article" date="2022" name="Plant J.">
        <title>Strategies of tolerance reflected in two North American maple genomes.</title>
        <authorList>
            <person name="McEvoy S.L."/>
            <person name="Sezen U.U."/>
            <person name="Trouern-Trend A."/>
            <person name="McMahon S.M."/>
            <person name="Schaberg P.G."/>
            <person name="Yang J."/>
            <person name="Wegrzyn J.L."/>
            <person name="Swenson N.G."/>
        </authorList>
    </citation>
    <scope>NUCLEOTIDE SEQUENCE</scope>
    <source>
        <strain evidence="1">91603</strain>
    </source>
</reference>
<dbReference type="Proteomes" id="UP001064489">
    <property type="component" value="Chromosome 9"/>
</dbReference>
<evidence type="ECO:0000313" key="1">
    <source>
        <dbReference type="EMBL" id="KAI9201677.1"/>
    </source>
</evidence>
<name>A0AAD5JY60_ACENE</name>
<sequence length="70" mass="7536">MVDTTPGMDSIRNFMAVGIGLRCGKVEYGREHLMAWSSGPSPVDDTELVGPVDSIFLSLSLSLSLPLRVI</sequence>
<gene>
    <name evidence="1" type="ORF">LWI28_027308</name>
</gene>
<organism evidence="1 2">
    <name type="scientific">Acer negundo</name>
    <name type="common">Box elder</name>
    <dbReference type="NCBI Taxonomy" id="4023"/>
    <lineage>
        <taxon>Eukaryota</taxon>
        <taxon>Viridiplantae</taxon>
        <taxon>Streptophyta</taxon>
        <taxon>Embryophyta</taxon>
        <taxon>Tracheophyta</taxon>
        <taxon>Spermatophyta</taxon>
        <taxon>Magnoliopsida</taxon>
        <taxon>eudicotyledons</taxon>
        <taxon>Gunneridae</taxon>
        <taxon>Pentapetalae</taxon>
        <taxon>rosids</taxon>
        <taxon>malvids</taxon>
        <taxon>Sapindales</taxon>
        <taxon>Sapindaceae</taxon>
        <taxon>Hippocastanoideae</taxon>
        <taxon>Acereae</taxon>
        <taxon>Acer</taxon>
    </lineage>
</organism>
<protein>
    <submittedName>
        <fullName evidence="1">Uncharacterized protein</fullName>
    </submittedName>
</protein>
<dbReference type="AlphaFoldDB" id="A0AAD5JY60"/>
<reference evidence="1" key="2">
    <citation type="submission" date="2023-02" db="EMBL/GenBank/DDBJ databases">
        <authorList>
            <person name="Swenson N.G."/>
            <person name="Wegrzyn J.L."/>
            <person name="Mcevoy S.L."/>
        </authorList>
    </citation>
    <scope>NUCLEOTIDE SEQUENCE</scope>
    <source>
        <strain evidence="1">91603</strain>
        <tissue evidence="1">Leaf</tissue>
    </source>
</reference>
<proteinExistence type="predicted"/>
<keyword evidence="2" id="KW-1185">Reference proteome</keyword>
<comment type="caution">
    <text evidence="1">The sequence shown here is derived from an EMBL/GenBank/DDBJ whole genome shotgun (WGS) entry which is preliminary data.</text>
</comment>